<dbReference type="InterPro" id="IPR036397">
    <property type="entry name" value="RNaseH_sf"/>
</dbReference>
<dbReference type="GO" id="GO:0006139">
    <property type="term" value="P:nucleobase-containing compound metabolic process"/>
    <property type="evidence" value="ECO:0007669"/>
    <property type="project" value="InterPro"/>
</dbReference>
<evidence type="ECO:0000313" key="5">
    <source>
        <dbReference type="EMBL" id="OJD17763.1"/>
    </source>
</evidence>
<dbReference type="InterPro" id="IPR012337">
    <property type="entry name" value="RNaseH-like_sf"/>
</dbReference>
<feature type="region of interest" description="Disordered" evidence="3">
    <location>
        <begin position="601"/>
        <end position="692"/>
    </location>
</feature>
<dbReference type="CDD" id="cd06141">
    <property type="entry name" value="WRN_exo"/>
    <property type="match status" value="1"/>
</dbReference>
<dbReference type="PANTHER" id="PTHR13620">
    <property type="entry name" value="3-5 EXONUCLEASE"/>
    <property type="match status" value="1"/>
</dbReference>
<dbReference type="GO" id="GO:0005737">
    <property type="term" value="C:cytoplasm"/>
    <property type="evidence" value="ECO:0007669"/>
    <property type="project" value="TreeGrafter"/>
</dbReference>
<organism evidence="5 6">
    <name type="scientific">Emergomyces pasteurianus Ep9510</name>
    <dbReference type="NCBI Taxonomy" id="1447872"/>
    <lineage>
        <taxon>Eukaryota</taxon>
        <taxon>Fungi</taxon>
        <taxon>Dikarya</taxon>
        <taxon>Ascomycota</taxon>
        <taxon>Pezizomycotina</taxon>
        <taxon>Eurotiomycetes</taxon>
        <taxon>Eurotiomycetidae</taxon>
        <taxon>Onygenales</taxon>
        <taxon>Ajellomycetaceae</taxon>
        <taxon>Emergomyces</taxon>
    </lineage>
</organism>
<keyword evidence="2" id="KW-0378">Hydrolase</keyword>
<dbReference type="PANTHER" id="PTHR13620:SF104">
    <property type="entry name" value="EXONUCLEASE 3'-5' DOMAIN-CONTAINING PROTEIN 2"/>
    <property type="match status" value="1"/>
</dbReference>
<evidence type="ECO:0000259" key="4">
    <source>
        <dbReference type="SMART" id="SM00474"/>
    </source>
</evidence>
<evidence type="ECO:0000256" key="1">
    <source>
        <dbReference type="ARBA" id="ARBA00022722"/>
    </source>
</evidence>
<proteinExistence type="predicted"/>
<dbReference type="InterPro" id="IPR051132">
    <property type="entry name" value="3-5_Exonuclease_domain"/>
</dbReference>
<dbReference type="GO" id="GO:0005634">
    <property type="term" value="C:nucleus"/>
    <property type="evidence" value="ECO:0007669"/>
    <property type="project" value="TreeGrafter"/>
</dbReference>
<evidence type="ECO:0000256" key="3">
    <source>
        <dbReference type="SAM" id="MobiDB-lite"/>
    </source>
</evidence>
<feature type="compositionally biased region" description="Low complexity" evidence="3">
    <location>
        <begin position="620"/>
        <end position="652"/>
    </location>
</feature>
<dbReference type="Pfam" id="PF01612">
    <property type="entry name" value="DNA_pol_A_exo1"/>
    <property type="match status" value="1"/>
</dbReference>
<dbReference type="InterPro" id="IPR002562">
    <property type="entry name" value="3'-5'_exonuclease_dom"/>
</dbReference>
<dbReference type="AlphaFoldDB" id="A0A1J9QBY7"/>
<name>A0A1J9QBY7_9EURO</name>
<feature type="compositionally biased region" description="Low complexity" evidence="3">
    <location>
        <begin position="660"/>
        <end position="670"/>
    </location>
</feature>
<keyword evidence="1" id="KW-0540">Nuclease</keyword>
<feature type="region of interest" description="Disordered" evidence="3">
    <location>
        <begin position="736"/>
        <end position="755"/>
    </location>
</feature>
<dbReference type="EMBL" id="LGRN01000056">
    <property type="protein sequence ID" value="OJD17763.1"/>
    <property type="molecule type" value="Genomic_DNA"/>
</dbReference>
<dbReference type="SUPFAM" id="SSF53098">
    <property type="entry name" value="Ribonuclease H-like"/>
    <property type="match status" value="1"/>
</dbReference>
<comment type="caution">
    <text evidence="5">The sequence shown here is derived from an EMBL/GenBank/DDBJ whole genome shotgun (WGS) entry which is preliminary data.</text>
</comment>
<feature type="domain" description="3'-5' exonuclease" evidence="4">
    <location>
        <begin position="774"/>
        <end position="963"/>
    </location>
</feature>
<accession>A0A1J9QBY7</accession>
<dbReference type="OrthoDB" id="1920326at2759"/>
<sequence>MTYAISKHQQLQSSSPWGGALLMYTPRRAFSDTSVKCAAQKPKPLAPKPLFGARTSQTSAIVKPRSRVRAPQDPRAILAQTFAPIATAPEPQDELPLEQRILQHRKTHDLNPELLGPAIGALWDQIEFDRGYTERLKLLDAQIAAAAAAQDTRPLEIPTFKPSPADLELDVTDSADLARLEPIDEREIEQVDPRQGVERFIERVRELESRLFDIRCNIMFHDISVSNFLDTVLKKLYHEDIYVGRVRKLTRFWNSIEVSVRKRRRSYLDSQSWLHKVNSLALRDVVSYLKYLGESPGVPQKTRSVFMKYDRLLGIDKRHISVAGHTWRKYMSTGLYLSENSSVPEAWAFDISYFATSDAFMRYRKAIHDTIEEIDSTIQGYRTTPRKHKLDRRQQRLAKMFESNRALLVSSRNDLIHDFSPFVSYAICLFYSRQPTSSIYWKQWEIISPFILSRALILSIRSSVSNLLNVLDVGCRGGYRMPTKLETSLWKWYREFPIIWMDEFIVELEAFTEINFLRLQSEERLTKLGLNWNETQMAVFPNGSDMTKIRHWSMEMSKITGSWSDFTFGDSDTDISRKNTHLTTETSRWYRIQKGVNSGLVTSGMPRPLAGSRFTKPAISRSQSLKLSKAKSLTRSSIRSKLTAPLALPLKPTTKKSKSSDSAPNAPSSKPTKKKSKRTGISSKVGRVDADQPVVLEPTPLPVKGRPIVALNDQHSPWLGGIFSRVPFSKYHTKAANGSFESPSQTSDDRVDTSPPKYWSYDLNKTPDGKDITVHYCTSLQTTERVAARFLSETVVGLDLEWKAQASTTDALVENVSMMQLASKERIAIFHLALFNPATLPQHLVSPTLKRLLESPEIVKVGVAISADCTRLHKFLGIQTTNLCEVSRLYNVVKHHLNPKLINKRLVNLSRQVEEHLGLPLDKDTEIRCGGWSKKLTYRQVHYAATDPYAALQLFHVLEAKRLQLKPVPPSPVHPVIPYSIGKIHPQCQLREHQEEPPAREGELKASIAEN</sequence>
<keyword evidence="6" id="KW-1185">Reference proteome</keyword>
<reference evidence="5 6" key="1">
    <citation type="submission" date="2015-07" db="EMBL/GenBank/DDBJ databases">
        <title>Emmonsia species relationships and genome sequence.</title>
        <authorList>
            <consortium name="The Broad Institute Genomics Platform"/>
            <person name="Cuomo C.A."/>
            <person name="Munoz J.F."/>
            <person name="Imamovic A."/>
            <person name="Priest M.E."/>
            <person name="Young S."/>
            <person name="Clay O.K."/>
            <person name="McEwen J.G."/>
        </authorList>
    </citation>
    <scope>NUCLEOTIDE SEQUENCE [LARGE SCALE GENOMIC DNA]</scope>
    <source>
        <strain evidence="5 6">UAMH 9510</strain>
    </source>
</reference>
<dbReference type="GO" id="GO:0008408">
    <property type="term" value="F:3'-5' exonuclease activity"/>
    <property type="evidence" value="ECO:0007669"/>
    <property type="project" value="InterPro"/>
</dbReference>
<protein>
    <recommendedName>
        <fullName evidence="4">3'-5' exonuclease domain-containing protein</fullName>
    </recommendedName>
</protein>
<gene>
    <name evidence="5" type="ORF">AJ78_02172</name>
</gene>
<evidence type="ECO:0000313" key="6">
    <source>
        <dbReference type="Proteomes" id="UP000182235"/>
    </source>
</evidence>
<dbReference type="VEuPathDB" id="FungiDB:AJ78_02172"/>
<dbReference type="SMART" id="SM00474">
    <property type="entry name" value="35EXOc"/>
    <property type="match status" value="1"/>
</dbReference>
<dbReference type="Proteomes" id="UP000182235">
    <property type="component" value="Unassembled WGS sequence"/>
</dbReference>
<dbReference type="Gene3D" id="3.30.420.10">
    <property type="entry name" value="Ribonuclease H-like superfamily/Ribonuclease H"/>
    <property type="match status" value="1"/>
</dbReference>
<evidence type="ECO:0000256" key="2">
    <source>
        <dbReference type="ARBA" id="ARBA00022801"/>
    </source>
</evidence>
<dbReference type="GO" id="GO:0003676">
    <property type="term" value="F:nucleic acid binding"/>
    <property type="evidence" value="ECO:0007669"/>
    <property type="project" value="InterPro"/>
</dbReference>
<dbReference type="STRING" id="1447872.A0A1J9QBY7"/>